<dbReference type="PANTHER" id="PTHR21649">
    <property type="entry name" value="CHLOROPHYLL A/B BINDING PROTEIN"/>
    <property type="match status" value="1"/>
</dbReference>
<evidence type="ECO:0000256" key="8">
    <source>
        <dbReference type="PIRSR" id="PIRSR601344-1"/>
    </source>
</evidence>
<feature type="binding site" description="axial binding residue" evidence="8">
    <location>
        <position position="182"/>
    </location>
    <ligand>
        <name>chlorophyll b</name>
        <dbReference type="ChEBI" id="CHEBI:61721"/>
        <label>1</label>
    </ligand>
    <ligandPart>
        <name>Mg</name>
        <dbReference type="ChEBI" id="CHEBI:25107"/>
    </ligandPart>
</feature>
<name>K0TFU3_THAOC</name>
<evidence type="ECO:0000256" key="5">
    <source>
        <dbReference type="ARBA" id="ARBA00022531"/>
    </source>
</evidence>
<keyword evidence="5" id="KW-0602">Photosynthesis</keyword>
<dbReference type="GO" id="GO:0009765">
    <property type="term" value="P:photosynthesis, light harvesting"/>
    <property type="evidence" value="ECO:0007669"/>
    <property type="project" value="InterPro"/>
</dbReference>
<feature type="binding site" evidence="8">
    <location>
        <position position="221"/>
    </location>
    <ligand>
        <name>chlorophyll a</name>
        <dbReference type="ChEBI" id="CHEBI:58416"/>
        <label>1</label>
    </ligand>
</feature>
<feature type="binding site" evidence="8">
    <location>
        <position position="79"/>
    </location>
    <ligand>
        <name>chlorophyll a</name>
        <dbReference type="ChEBI" id="CHEBI:58416"/>
        <label>1</label>
    </ligand>
</feature>
<dbReference type="Gene3D" id="1.10.3460.10">
    <property type="entry name" value="Chlorophyll a/b binding protein domain"/>
    <property type="match status" value="1"/>
</dbReference>
<proteinExistence type="inferred from homology"/>
<dbReference type="OrthoDB" id="423598at2759"/>
<keyword evidence="9" id="KW-0732">Signal</keyword>
<evidence type="ECO:0000256" key="3">
    <source>
        <dbReference type="ARBA" id="ARBA00005933"/>
    </source>
</evidence>
<dbReference type="EMBL" id="AGNL01000649">
    <property type="protein sequence ID" value="EJK77608.1"/>
    <property type="molecule type" value="Genomic_DNA"/>
</dbReference>
<feature type="binding site" description="axial binding residue" evidence="8">
    <location>
        <position position="217"/>
    </location>
    <ligand>
        <name>chlorophyll a</name>
        <dbReference type="ChEBI" id="CHEBI:58416"/>
        <label>3</label>
    </ligand>
    <ligandPart>
        <name>Mg</name>
        <dbReference type="ChEBI" id="CHEBI:25107"/>
    </ligandPart>
</feature>
<keyword evidence="8" id="KW-0157">Chromophore</keyword>
<keyword evidence="11" id="KW-1185">Reference proteome</keyword>
<evidence type="ECO:0000256" key="7">
    <source>
        <dbReference type="ARBA" id="ARBA00023243"/>
    </source>
</evidence>
<reference evidence="10 11" key="1">
    <citation type="journal article" date="2012" name="Genome Biol.">
        <title>Genome and low-iron response of an oceanic diatom adapted to chronic iron limitation.</title>
        <authorList>
            <person name="Lommer M."/>
            <person name="Specht M."/>
            <person name="Roy A.S."/>
            <person name="Kraemer L."/>
            <person name="Andreson R."/>
            <person name="Gutowska M.A."/>
            <person name="Wolf J."/>
            <person name="Bergner S.V."/>
            <person name="Schilhabel M.B."/>
            <person name="Klostermeier U.C."/>
            <person name="Beiko R.G."/>
            <person name="Rosenstiel P."/>
            <person name="Hippler M."/>
            <person name="Laroche J."/>
        </authorList>
    </citation>
    <scope>NUCLEOTIDE SEQUENCE [LARGE SCALE GENOMIC DNA]</scope>
    <source>
        <strain evidence="10 11">CCMP1005</strain>
    </source>
</reference>
<evidence type="ECO:0000256" key="1">
    <source>
        <dbReference type="ARBA" id="ARBA00004022"/>
    </source>
</evidence>
<sequence length="261" mass="28087">MVSSTTLAIAASLASSATAFAPASTNGAAKTSLDAMPDRMWDSMVDKTERSAALPFLPRPINLDGSYVGDVGFDPFYLSSIPKNFAGFIQPPQWEDVEGIPTLYWMREAELKHGRVTMLAWLGFLATDGAFGPVPLRFPGAIYHDVANSYEAHNAMVEQGSMGFLLLVVGFVEFCMSGALVEVAKGESDRAAGDFKLDPLQFLKGKSEEEVNAMKLKELQNGRLAMLAFSGVVTQAALGGTEFPYLVPYTEAGLPDVAVTW</sequence>
<feature type="chain" id="PRO_5030173167" evidence="9">
    <location>
        <begin position="20"/>
        <end position="261"/>
    </location>
</feature>
<feature type="binding site" evidence="8">
    <location>
        <position position="218"/>
    </location>
    <ligand>
        <name>chlorophyll a</name>
        <dbReference type="ChEBI" id="CHEBI:58416"/>
        <label>1</label>
    </ligand>
</feature>
<accession>K0TFU3</accession>
<keyword evidence="8" id="KW-0148">Chlorophyll</keyword>
<protein>
    <submittedName>
        <fullName evidence="10">Uncharacterized protein</fullName>
    </submittedName>
</protein>
<dbReference type="GO" id="GO:0016020">
    <property type="term" value="C:membrane"/>
    <property type="evidence" value="ECO:0007669"/>
    <property type="project" value="InterPro"/>
</dbReference>
<feature type="signal peptide" evidence="9">
    <location>
        <begin position="1"/>
        <end position="19"/>
    </location>
</feature>
<evidence type="ECO:0000256" key="2">
    <source>
        <dbReference type="ARBA" id="ARBA00004229"/>
    </source>
</evidence>
<comment type="subcellular location">
    <subcellularLocation>
        <location evidence="2">Plastid</location>
        <location evidence="2">Chloroplast</location>
    </subcellularLocation>
</comment>
<keyword evidence="6" id="KW-0934">Plastid</keyword>
<feature type="binding site" evidence="8">
    <location>
        <position position="110"/>
    </location>
    <ligand>
        <name>chlorophyll a</name>
        <dbReference type="ChEBI" id="CHEBI:58416"/>
        <label>1</label>
    </ligand>
</feature>
<evidence type="ECO:0000256" key="9">
    <source>
        <dbReference type="SAM" id="SignalP"/>
    </source>
</evidence>
<dbReference type="eggNOG" id="ENOG502S5ND">
    <property type="taxonomic scope" value="Eukaryota"/>
</dbReference>
<organism evidence="10 11">
    <name type="scientific">Thalassiosira oceanica</name>
    <name type="common">Marine diatom</name>
    <dbReference type="NCBI Taxonomy" id="159749"/>
    <lineage>
        <taxon>Eukaryota</taxon>
        <taxon>Sar</taxon>
        <taxon>Stramenopiles</taxon>
        <taxon>Ochrophyta</taxon>
        <taxon>Bacillariophyta</taxon>
        <taxon>Coscinodiscophyceae</taxon>
        <taxon>Thalassiosirophycidae</taxon>
        <taxon>Thalassiosirales</taxon>
        <taxon>Thalassiosiraceae</taxon>
        <taxon>Thalassiosira</taxon>
    </lineage>
</organism>
<feature type="binding site" evidence="8">
    <location>
        <position position="113"/>
    </location>
    <ligand>
        <name>chlorophyll a</name>
        <dbReference type="ChEBI" id="CHEBI:58416"/>
        <label>1</label>
    </ligand>
</feature>
<feature type="binding site" evidence="8">
    <location>
        <position position="223"/>
    </location>
    <ligand>
        <name>chlorophyll a</name>
        <dbReference type="ChEBI" id="CHEBI:58416"/>
        <label>1</label>
    </ligand>
</feature>
<feature type="binding site" description="axial binding residue" evidence="8">
    <location>
        <position position="115"/>
    </location>
    <ligand>
        <name>chlorophyll b</name>
        <dbReference type="ChEBI" id="CHEBI:61721"/>
        <label>1</label>
    </ligand>
    <ligandPart>
        <name>Mg</name>
        <dbReference type="ChEBI" id="CHEBI:25107"/>
    </ligandPart>
</feature>
<dbReference type="Proteomes" id="UP000266841">
    <property type="component" value="Unassembled WGS sequence"/>
</dbReference>
<evidence type="ECO:0000256" key="6">
    <source>
        <dbReference type="ARBA" id="ARBA00022640"/>
    </source>
</evidence>
<comment type="caution">
    <text evidence="10">The sequence shown here is derived from an EMBL/GenBank/DDBJ whole genome shotgun (WGS) entry which is preliminary data.</text>
</comment>
<keyword evidence="7" id="KW-0437">Light-harvesting polypeptide</keyword>
<dbReference type="GO" id="GO:0030076">
    <property type="term" value="C:light-harvesting complex"/>
    <property type="evidence" value="ECO:0007669"/>
    <property type="project" value="UniProtKB-KW"/>
</dbReference>
<dbReference type="AlphaFoldDB" id="K0TFU3"/>
<dbReference type="GO" id="GO:0009507">
    <property type="term" value="C:chloroplast"/>
    <property type="evidence" value="ECO:0007669"/>
    <property type="project" value="UniProtKB-SubCell"/>
</dbReference>
<dbReference type="GO" id="GO:0016168">
    <property type="term" value="F:chlorophyll binding"/>
    <property type="evidence" value="ECO:0007669"/>
    <property type="project" value="UniProtKB-KW"/>
</dbReference>
<evidence type="ECO:0000256" key="4">
    <source>
        <dbReference type="ARBA" id="ARBA00022528"/>
    </source>
</evidence>
<dbReference type="Pfam" id="PF00504">
    <property type="entry name" value="Chloroa_b-bind"/>
    <property type="match status" value="1"/>
</dbReference>
<dbReference type="InterPro" id="IPR022796">
    <property type="entry name" value="Chloroa_b-bind"/>
</dbReference>
<comment type="similarity">
    <text evidence="3">Belongs to the fucoxanthin chlorophyll protein family.</text>
</comment>
<evidence type="ECO:0000313" key="10">
    <source>
        <dbReference type="EMBL" id="EJK77608.1"/>
    </source>
</evidence>
<feature type="binding site" evidence="8">
    <location>
        <position position="235"/>
    </location>
    <ligand>
        <name>chlorophyll a</name>
        <dbReference type="ChEBI" id="CHEBI:58416"/>
        <label>1</label>
    </ligand>
</feature>
<evidence type="ECO:0000313" key="11">
    <source>
        <dbReference type="Proteomes" id="UP000266841"/>
    </source>
</evidence>
<comment type="function">
    <text evidence="1">The light-harvesting complex (LHC) functions as a light receptor, it captures and delivers excitation energy to photosystems with which it is closely associated. Energy is transferred from the carotenoid and chlorophyll C (or B) to chlorophyll A and the photosynthetic reaction centers where it is used to synthesize ATP and reducing power.</text>
</comment>
<dbReference type="SUPFAM" id="SSF103511">
    <property type="entry name" value="Chlorophyll a-b binding protein"/>
    <property type="match status" value="1"/>
</dbReference>
<dbReference type="InterPro" id="IPR001344">
    <property type="entry name" value="Chloro_AB-bd_pln"/>
</dbReference>
<keyword evidence="4" id="KW-0150">Chloroplast</keyword>
<gene>
    <name evidence="10" type="ORF">THAOC_00550</name>
</gene>